<dbReference type="OrthoDB" id="9763076at2"/>
<keyword evidence="1" id="KW-0472">Membrane</keyword>
<gene>
    <name evidence="2" type="ORF">FA047_07870</name>
</gene>
<evidence type="ECO:0000313" key="3">
    <source>
        <dbReference type="Proteomes" id="UP000307244"/>
    </source>
</evidence>
<evidence type="ECO:0000256" key="1">
    <source>
        <dbReference type="SAM" id="Phobius"/>
    </source>
</evidence>
<feature type="transmembrane region" description="Helical" evidence="1">
    <location>
        <begin position="40"/>
        <end position="62"/>
    </location>
</feature>
<dbReference type="PANTHER" id="PTHR37947">
    <property type="entry name" value="BLL2462 PROTEIN"/>
    <property type="match status" value="1"/>
</dbReference>
<keyword evidence="1" id="KW-0812">Transmembrane</keyword>
<dbReference type="EMBL" id="SWBQ01000002">
    <property type="protein sequence ID" value="TKC07167.1"/>
    <property type="molecule type" value="Genomic_DNA"/>
</dbReference>
<reference evidence="2 3" key="1">
    <citation type="submission" date="2019-04" db="EMBL/GenBank/DDBJ databases">
        <title>Pedobacter sp. RP-3-15 sp. nov., isolated from Arctic soil.</title>
        <authorList>
            <person name="Dahal R.H."/>
            <person name="Kim D.-U."/>
        </authorList>
    </citation>
    <scope>NUCLEOTIDE SEQUENCE [LARGE SCALE GENOMIC DNA]</scope>
    <source>
        <strain evidence="2 3">RP-3-15</strain>
    </source>
</reference>
<protein>
    <recommendedName>
        <fullName evidence="4">VWA domain-containing protein</fullName>
    </recommendedName>
</protein>
<feature type="transmembrane region" description="Helical" evidence="1">
    <location>
        <begin position="6"/>
        <end position="28"/>
    </location>
</feature>
<name>A0A4U1CID2_9SPHI</name>
<feature type="transmembrane region" description="Helical" evidence="1">
    <location>
        <begin position="670"/>
        <end position="687"/>
    </location>
</feature>
<dbReference type="PANTHER" id="PTHR37947:SF1">
    <property type="entry name" value="BLL2462 PROTEIN"/>
    <property type="match status" value="1"/>
</dbReference>
<organism evidence="2 3">
    <name type="scientific">Pedobacter frigoris</name>
    <dbReference type="NCBI Taxonomy" id="2571272"/>
    <lineage>
        <taxon>Bacteria</taxon>
        <taxon>Pseudomonadati</taxon>
        <taxon>Bacteroidota</taxon>
        <taxon>Sphingobacteriia</taxon>
        <taxon>Sphingobacteriales</taxon>
        <taxon>Sphingobacteriaceae</taxon>
        <taxon>Pedobacter</taxon>
    </lineage>
</organism>
<comment type="caution">
    <text evidence="2">The sequence shown here is derived from an EMBL/GenBank/DDBJ whole genome shotgun (WGS) entry which is preliminary data.</text>
</comment>
<dbReference type="RefSeq" id="WP_136835434.1">
    <property type="nucleotide sequence ID" value="NZ_SWBQ01000002.1"/>
</dbReference>
<dbReference type="AlphaFoldDB" id="A0A4U1CID2"/>
<keyword evidence="3" id="KW-1185">Reference proteome</keyword>
<proteinExistence type="predicted"/>
<dbReference type="Proteomes" id="UP000307244">
    <property type="component" value="Unassembled WGS sequence"/>
</dbReference>
<keyword evidence="1" id="KW-1133">Transmembrane helix</keyword>
<evidence type="ECO:0008006" key="4">
    <source>
        <dbReference type="Google" id="ProtNLM"/>
    </source>
</evidence>
<accession>A0A4U1CID2</accession>
<evidence type="ECO:0000313" key="2">
    <source>
        <dbReference type="EMBL" id="TKC07167.1"/>
    </source>
</evidence>
<sequence>MSESFNLYTLLTLTGCLLAGIGLSWLLYRRSDHLDKRLRYGLAVCRAIVITLIGFLLFFPLVRNISYTLEKPIIVIGQDNSISAGSIVAAGFNKQQYERDLKSLSSRLSDKYEVKIYNFSDSVKSGFDFKNEGKLSNGAGFINKLNDELVNRNVGAIIMASDGIFNRGGSPLYDLNKLKAPVYTIGLGDTVPKKDLMLSNVNHNNLAYLDNEFTIEAQIQAFEAKGAESTILVVENGKSVYTDKFQITSDAFAKTIPIKLKASKLGLQKYTIMVKPIANEISDRNNIQHIFIDVIDARQKVLIAASAPHPDIAALKQAIMMNKHYDLKVVLGDDLNAINPNDHGLIIMYQLPSLQNDASGFINKVKESNAPLWYILGAQSNLNVFNQLQNSVNFSGSNQTLQEAFPVVNLNFTAFSLDPANVKLIEGFDPLQAPFGQLNARGDAIVALKQRVGKIKTESPQLFFMNDNGKKTGYLIGEGLWRWKLSEAQEEQISTVFNTLVSSSVQYLSVKDDKRKFKVYTAKNTFDENESVLINAVLYNDTYVAVNTSDVSIQIKNGEGKAYNFLFSKTESAYQLDAGALPAGNYTYVASTVLGGKKYTAQGIFYVNALLAEYQQTTANHQLLNTMSAGTNGKLYMPQDLLKIVKAIEGNDQIKTLSYEDRKYEELINFKWLFVLIMVLLTLEWFFRKRNGEI</sequence>